<dbReference type="InterPro" id="IPR052973">
    <property type="entry name" value="Fungal_sec-metab_reg_TF"/>
</dbReference>
<organism evidence="2 3">
    <name type="scientific">Sclerotinia borealis (strain F-4128)</name>
    <dbReference type="NCBI Taxonomy" id="1432307"/>
    <lineage>
        <taxon>Eukaryota</taxon>
        <taxon>Fungi</taxon>
        <taxon>Dikarya</taxon>
        <taxon>Ascomycota</taxon>
        <taxon>Pezizomycotina</taxon>
        <taxon>Leotiomycetes</taxon>
        <taxon>Helotiales</taxon>
        <taxon>Sclerotiniaceae</taxon>
        <taxon>Sclerotinia</taxon>
    </lineage>
</organism>
<dbReference type="PANTHER" id="PTHR35392:SF1">
    <property type="entry name" value="ZN(II)2CYS6 TRANSCRIPTION FACTOR (EUROFUNG)"/>
    <property type="match status" value="1"/>
</dbReference>
<dbReference type="EMBL" id="AYSA01000047">
    <property type="protein sequence ID" value="ESZ98234.1"/>
    <property type="molecule type" value="Genomic_DNA"/>
</dbReference>
<feature type="region of interest" description="Disordered" evidence="1">
    <location>
        <begin position="1"/>
        <end position="22"/>
    </location>
</feature>
<evidence type="ECO:0000313" key="3">
    <source>
        <dbReference type="Proteomes" id="UP000019487"/>
    </source>
</evidence>
<reference evidence="2 3" key="1">
    <citation type="journal article" date="2014" name="Genome Announc.">
        <title>Draft genome sequence of Sclerotinia borealis, a psychrophilic plant pathogenic fungus.</title>
        <authorList>
            <person name="Mardanov A.V."/>
            <person name="Beletsky A.V."/>
            <person name="Kadnikov V.V."/>
            <person name="Ignatov A.N."/>
            <person name="Ravin N.V."/>
        </authorList>
    </citation>
    <scope>NUCLEOTIDE SEQUENCE [LARGE SCALE GENOMIC DNA]</scope>
    <source>
        <strain evidence="3">F-4157</strain>
    </source>
</reference>
<dbReference type="PANTHER" id="PTHR35392">
    <property type="entry name" value="ZN(II)2CYS6 TRANSCRIPTION FACTOR (EUROFUNG)-RELATED-RELATED"/>
    <property type="match status" value="1"/>
</dbReference>
<dbReference type="AlphaFoldDB" id="W9CUG9"/>
<comment type="caution">
    <text evidence="2">The sequence shown here is derived from an EMBL/GenBank/DDBJ whole genome shotgun (WGS) entry which is preliminary data.</text>
</comment>
<evidence type="ECO:0000256" key="1">
    <source>
        <dbReference type="SAM" id="MobiDB-lite"/>
    </source>
</evidence>
<dbReference type="Proteomes" id="UP000019487">
    <property type="component" value="Unassembled WGS sequence"/>
</dbReference>
<keyword evidence="3" id="KW-1185">Reference proteome</keyword>
<evidence type="ECO:0000313" key="2">
    <source>
        <dbReference type="EMBL" id="ESZ98234.1"/>
    </source>
</evidence>
<feature type="region of interest" description="Disordered" evidence="1">
    <location>
        <begin position="699"/>
        <end position="720"/>
    </location>
</feature>
<dbReference type="HOGENOM" id="CLU_408245_0_0_1"/>
<accession>W9CUG9</accession>
<proteinExistence type="predicted"/>
<dbReference type="OrthoDB" id="5426982at2759"/>
<protein>
    <submittedName>
        <fullName evidence="2">Uncharacterized protein</fullName>
    </submittedName>
</protein>
<name>W9CUG9_SCLBF</name>
<sequence length="720" mass="81469">MAGSYTNGELPRTMIEGPHNSQEQASDEILEKVVLDENLESFLNFSGSTFVMDEFLQDNPNHTTQWQTMDLHPLQDIVEPSNNLWTFDAANNHFSNNFSAEPPMVNIPFEDYNTFESSLSHFESDGSDGWLTSFLESPEPILDPSSEVGLFTGQQSPYESDRISAEMPLGDEDPITYIPEVDSSCNRFKDEVPKLVLSEPRVDVTTAYDHPTLRPSGDAVASPRNMEDCLIEFPSGIKAPKRKRKEFNRREKLKVHLVRQAGACQSCRARKVECTADGICDRCFKLAGNPLMAQQICIRHKLKDIYLGVRDVQTRLLSSGKEQVHQLLRSLEGHVAKVELRADCSMANFPCRSLPCQVMVCRSVDLCRWRSLTKMNGVYITHKSLRDKTYLVVPDSLPSVDELDFFGREILLSSPESHSGRITHMLDKFLYMYCKQYFGTHLACLCNAAFRITSLNSLVFYGVANIHCHPDGQLEVVNTINDTFSPDTVREQVRLKASEGLEEAEKYFFTEIENICKKSGSSKQTRTIAGICLLRLMLFYRERVVRIDLRSNLPRCKSDEDLKNCIHPGKTDPQKRSEQCGFMYKQLAVAFSTLCRGDNTPLTNDWEAEASGKVAPDVPLLANTFSDLKLAYTEFCENKLTHRDDDVFKILIVDPAVKERERVAKKQSKPPKFGPLTPFRLPLLISHLFLPPMFNHNNHTKQAVDSHNTANRSPNLASSS</sequence>
<gene>
    <name evidence="2" type="ORF">SBOR_1380</name>
</gene>